<sequence length="115" mass="12634">MSVLKSIDKTATEAAATGKQYVEVSKKYYELKVFQQLTTISSYVVKMVILGGLLLLAFLFMAIAAALALGDLFNSMPLGYLSVGGIFIIICLLVYSGRGFIEKILIKNMSKTYFD</sequence>
<keyword evidence="3" id="KW-1185">Reference proteome</keyword>
<evidence type="ECO:0000313" key="3">
    <source>
        <dbReference type="Proteomes" id="UP000183257"/>
    </source>
</evidence>
<keyword evidence="1" id="KW-0812">Transmembrane</keyword>
<proteinExistence type="predicted"/>
<feature type="transmembrane region" description="Helical" evidence="1">
    <location>
        <begin position="80"/>
        <end position="101"/>
    </location>
</feature>
<organism evidence="2 3">
    <name type="scientific">Cellulophaga fucicola</name>
    <dbReference type="NCBI Taxonomy" id="76595"/>
    <lineage>
        <taxon>Bacteria</taxon>
        <taxon>Pseudomonadati</taxon>
        <taxon>Bacteroidota</taxon>
        <taxon>Flavobacteriia</taxon>
        <taxon>Flavobacteriales</taxon>
        <taxon>Flavobacteriaceae</taxon>
        <taxon>Cellulophaga</taxon>
    </lineage>
</organism>
<dbReference type="OrthoDB" id="1202744at2"/>
<keyword evidence="1" id="KW-0472">Membrane</keyword>
<dbReference type="STRING" id="76595.SAMN05660313_01460"/>
<keyword evidence="1" id="KW-1133">Transmembrane helix</keyword>
<accession>A0A1K1NYG7</accession>
<dbReference type="AlphaFoldDB" id="A0A1K1NYG7"/>
<reference evidence="3" key="1">
    <citation type="submission" date="2016-11" db="EMBL/GenBank/DDBJ databases">
        <authorList>
            <person name="Varghese N."/>
            <person name="Submissions S."/>
        </authorList>
    </citation>
    <scope>NUCLEOTIDE SEQUENCE [LARGE SCALE GENOMIC DNA]</scope>
    <source>
        <strain evidence="3">DSM 24786</strain>
    </source>
</reference>
<feature type="transmembrane region" description="Helical" evidence="1">
    <location>
        <begin position="43"/>
        <end position="68"/>
    </location>
</feature>
<protein>
    <recommendedName>
        <fullName evidence="4">Holin-X, holin superfamily III</fullName>
    </recommendedName>
</protein>
<dbReference type="EMBL" id="FPIY01000002">
    <property type="protein sequence ID" value="SFW40375.1"/>
    <property type="molecule type" value="Genomic_DNA"/>
</dbReference>
<gene>
    <name evidence="2" type="ORF">SAMN05660313_01460</name>
</gene>
<name>A0A1K1NYG7_9FLAO</name>
<evidence type="ECO:0000256" key="1">
    <source>
        <dbReference type="SAM" id="Phobius"/>
    </source>
</evidence>
<evidence type="ECO:0008006" key="4">
    <source>
        <dbReference type="Google" id="ProtNLM"/>
    </source>
</evidence>
<dbReference type="RefSeq" id="WP_072303138.1">
    <property type="nucleotide sequence ID" value="NZ_CBDUMO010000054.1"/>
</dbReference>
<dbReference type="Proteomes" id="UP000183257">
    <property type="component" value="Unassembled WGS sequence"/>
</dbReference>
<evidence type="ECO:0000313" key="2">
    <source>
        <dbReference type="EMBL" id="SFW40375.1"/>
    </source>
</evidence>